<organism evidence="9 10">
    <name type="scientific">Megalurothrips usitatus</name>
    <name type="common">bean blossom thrips</name>
    <dbReference type="NCBI Taxonomy" id="439358"/>
    <lineage>
        <taxon>Eukaryota</taxon>
        <taxon>Metazoa</taxon>
        <taxon>Ecdysozoa</taxon>
        <taxon>Arthropoda</taxon>
        <taxon>Hexapoda</taxon>
        <taxon>Insecta</taxon>
        <taxon>Pterygota</taxon>
        <taxon>Neoptera</taxon>
        <taxon>Paraneoptera</taxon>
        <taxon>Thysanoptera</taxon>
        <taxon>Terebrantia</taxon>
        <taxon>Thripoidea</taxon>
        <taxon>Thripidae</taxon>
        <taxon>Megalurothrips</taxon>
    </lineage>
</organism>
<protein>
    <submittedName>
        <fullName evidence="9">Uncharacterized protein</fullName>
    </submittedName>
</protein>
<comment type="subcellular location">
    <subcellularLocation>
        <location evidence="1">Cell membrane</location>
        <topology evidence="1">Multi-pass membrane protein</topology>
    </subcellularLocation>
</comment>
<comment type="caution">
    <text evidence="9">The sequence shown here is derived from an EMBL/GenBank/DDBJ whole genome shotgun (WGS) entry which is preliminary data.</text>
</comment>
<evidence type="ECO:0000256" key="4">
    <source>
        <dbReference type="ARBA" id="ARBA00022989"/>
    </source>
</evidence>
<accession>A0AAV7X4U2</accession>
<evidence type="ECO:0000313" key="9">
    <source>
        <dbReference type="EMBL" id="KAJ1520929.1"/>
    </source>
</evidence>
<keyword evidence="6" id="KW-0675">Receptor</keyword>
<evidence type="ECO:0000256" key="7">
    <source>
        <dbReference type="ARBA" id="ARBA00023180"/>
    </source>
</evidence>
<keyword evidence="2" id="KW-1003">Cell membrane</keyword>
<evidence type="ECO:0000256" key="2">
    <source>
        <dbReference type="ARBA" id="ARBA00022475"/>
    </source>
</evidence>
<dbReference type="EMBL" id="JAPTSV010000014">
    <property type="protein sequence ID" value="KAJ1520929.1"/>
    <property type="molecule type" value="Genomic_DNA"/>
</dbReference>
<keyword evidence="4 8" id="KW-1133">Transmembrane helix</keyword>
<reference evidence="9" key="1">
    <citation type="submission" date="2022-12" db="EMBL/GenBank/DDBJ databases">
        <title>Chromosome-level genome assembly of the bean flower thrips Megalurothrips usitatus.</title>
        <authorList>
            <person name="Ma L."/>
            <person name="Liu Q."/>
            <person name="Li H."/>
            <person name="Cai W."/>
        </authorList>
    </citation>
    <scope>NUCLEOTIDE SEQUENCE</scope>
    <source>
        <strain evidence="9">Cailab_2022a</strain>
    </source>
</reference>
<keyword evidence="7" id="KW-0325">Glycoprotein</keyword>
<dbReference type="PANTHER" id="PTHR42643">
    <property type="entry name" value="IONOTROPIC RECEPTOR 20A-RELATED"/>
    <property type="match status" value="1"/>
</dbReference>
<name>A0AAV7X4U2_9NEOP</name>
<keyword evidence="3 8" id="KW-0812">Transmembrane</keyword>
<dbReference type="InterPro" id="IPR052192">
    <property type="entry name" value="Insect_Ionotropic_Sensory_Rcpt"/>
</dbReference>
<dbReference type="Gene3D" id="3.40.190.10">
    <property type="entry name" value="Periplasmic binding protein-like II"/>
    <property type="match status" value="1"/>
</dbReference>
<keyword evidence="5 8" id="KW-0472">Membrane</keyword>
<dbReference type="SUPFAM" id="SSF53850">
    <property type="entry name" value="Periplasmic binding protein-like II"/>
    <property type="match status" value="1"/>
</dbReference>
<proteinExistence type="predicted"/>
<dbReference type="AlphaFoldDB" id="A0AAV7X4U2"/>
<keyword evidence="10" id="KW-1185">Reference proteome</keyword>
<gene>
    <name evidence="9" type="ORF">ONE63_004007</name>
</gene>
<evidence type="ECO:0000313" key="10">
    <source>
        <dbReference type="Proteomes" id="UP001075354"/>
    </source>
</evidence>
<evidence type="ECO:0000256" key="8">
    <source>
        <dbReference type="SAM" id="Phobius"/>
    </source>
</evidence>
<evidence type="ECO:0000256" key="5">
    <source>
        <dbReference type="ARBA" id="ARBA00023136"/>
    </source>
</evidence>
<dbReference type="GO" id="GO:0005886">
    <property type="term" value="C:plasma membrane"/>
    <property type="evidence" value="ECO:0007669"/>
    <property type="project" value="UniProtKB-SubCell"/>
</dbReference>
<evidence type="ECO:0000256" key="6">
    <source>
        <dbReference type="ARBA" id="ARBA00023170"/>
    </source>
</evidence>
<evidence type="ECO:0000256" key="1">
    <source>
        <dbReference type="ARBA" id="ARBA00004651"/>
    </source>
</evidence>
<evidence type="ECO:0000256" key="3">
    <source>
        <dbReference type="ARBA" id="ARBA00022692"/>
    </source>
</evidence>
<dbReference type="PANTHER" id="PTHR42643:SF30">
    <property type="entry name" value="IONOTROPIC RECEPTOR 40A-RELATED"/>
    <property type="match status" value="1"/>
</dbReference>
<feature type="transmembrane region" description="Helical" evidence="8">
    <location>
        <begin position="179"/>
        <end position="199"/>
    </location>
</feature>
<sequence length="209" mass="23145">MLQSFYTSAIVTSLLTPIPRTIRSVPDLVRSPLKVGLEDYSYNRAVFPSSTDSLTATLYRDKVLAAWPAGGFFSVADGVGRVRRGGFAFYSEDSSLYTPIQDTFSDDEKCSLSEVELNPPFTTAATLAKGSPYRELFNRGLLLMLERGLRARQRLQWSPARPRCERETSAVAAVGLDPIFPAHAMLLIGHLAALLLLAYERRTKKAKIL</sequence>
<dbReference type="Proteomes" id="UP001075354">
    <property type="component" value="Chromosome 14"/>
</dbReference>